<dbReference type="InterPro" id="IPR011251">
    <property type="entry name" value="Luciferase-like_dom"/>
</dbReference>
<dbReference type="AlphaFoldDB" id="A0A2I2KSS4"/>
<keyword evidence="4" id="KW-0503">Monooxygenase</keyword>
<dbReference type="Proteomes" id="UP000234331">
    <property type="component" value="Unassembled WGS sequence"/>
</dbReference>
<keyword evidence="2" id="KW-0288">FMN</keyword>
<accession>A0A2I2KSS4</accession>
<keyword evidence="7" id="KW-1185">Reference proteome</keyword>
<evidence type="ECO:0000256" key="1">
    <source>
        <dbReference type="ARBA" id="ARBA00022630"/>
    </source>
</evidence>
<evidence type="ECO:0000259" key="5">
    <source>
        <dbReference type="Pfam" id="PF00296"/>
    </source>
</evidence>
<dbReference type="GO" id="GO:0046306">
    <property type="term" value="P:alkanesulfonate catabolic process"/>
    <property type="evidence" value="ECO:0007669"/>
    <property type="project" value="TreeGrafter"/>
</dbReference>
<organism evidence="6 7">
    <name type="scientific">Frankia canadensis</name>
    <dbReference type="NCBI Taxonomy" id="1836972"/>
    <lineage>
        <taxon>Bacteria</taxon>
        <taxon>Bacillati</taxon>
        <taxon>Actinomycetota</taxon>
        <taxon>Actinomycetes</taxon>
        <taxon>Frankiales</taxon>
        <taxon>Frankiaceae</taxon>
        <taxon>Frankia</taxon>
    </lineage>
</organism>
<dbReference type="OrthoDB" id="3206024at2"/>
<evidence type="ECO:0000256" key="4">
    <source>
        <dbReference type="ARBA" id="ARBA00023033"/>
    </source>
</evidence>
<evidence type="ECO:0000256" key="2">
    <source>
        <dbReference type="ARBA" id="ARBA00022643"/>
    </source>
</evidence>
<dbReference type="SUPFAM" id="SSF51679">
    <property type="entry name" value="Bacterial luciferase-like"/>
    <property type="match status" value="1"/>
</dbReference>
<keyword evidence="3" id="KW-0560">Oxidoreductase</keyword>
<dbReference type="EMBL" id="FZMO01000190">
    <property type="protein sequence ID" value="SNQ48689.1"/>
    <property type="molecule type" value="Genomic_DNA"/>
</dbReference>
<dbReference type="InterPro" id="IPR036661">
    <property type="entry name" value="Luciferase-like_sf"/>
</dbReference>
<evidence type="ECO:0000313" key="7">
    <source>
        <dbReference type="Proteomes" id="UP000234331"/>
    </source>
</evidence>
<evidence type="ECO:0000313" key="6">
    <source>
        <dbReference type="EMBL" id="SNQ48689.1"/>
    </source>
</evidence>
<feature type="domain" description="Luciferase-like" evidence="5">
    <location>
        <begin position="7"/>
        <end position="320"/>
    </location>
</feature>
<evidence type="ECO:0000256" key="3">
    <source>
        <dbReference type="ARBA" id="ARBA00023002"/>
    </source>
</evidence>
<dbReference type="Pfam" id="PF00296">
    <property type="entry name" value="Bac_luciferase"/>
    <property type="match status" value="1"/>
</dbReference>
<name>A0A2I2KSS4_9ACTN</name>
<reference evidence="6 7" key="1">
    <citation type="submission" date="2017-06" db="EMBL/GenBank/DDBJ databases">
        <authorList>
            <person name="Kim H.J."/>
            <person name="Triplett B.A."/>
        </authorList>
    </citation>
    <scope>NUCLEOTIDE SEQUENCE [LARGE SCALE GENOMIC DNA]</scope>
    <source>
        <strain evidence="6">FRACA_ARgP5</strain>
    </source>
</reference>
<dbReference type="RefSeq" id="WP_101832321.1">
    <property type="nucleotide sequence ID" value="NZ_FZMO01000190.1"/>
</dbReference>
<dbReference type="PANTHER" id="PTHR42847:SF4">
    <property type="entry name" value="ALKANESULFONATE MONOOXYGENASE-RELATED"/>
    <property type="match status" value="1"/>
</dbReference>
<sequence>MADKNVEYGVFLPVGSGGWIPSTTTPELDASYAYNRRVTQLSERLGFDFTLSQAVWRGYGGPSGHFDVNLESLTTSAGLAEATERIGVWSTCNTALLHPAVAAKMVATLDQVSGGRSGLNIVAGGNRMSENQMGLGLSLDNADKYRRAREWVEVVKLLWTEKSVDYEGEFFTLTDCQSNPKPLVGIPPMICAAVSDVGLRFTAENLDGALIEGTSRDSMIELGARARRIGEEAGRHLKTYCIFMVIPGETDADARRRVELYNAGRDDEAMSRMLAEHGVVARDKKAAAATAHEWSNSTAISTGTLIGSPESLTEQLADIISAADLDSAVFIMPDFIADLEVLGEQVIPALVRGGLGHKVAA</sequence>
<dbReference type="GO" id="GO:0008726">
    <property type="term" value="F:alkanesulfonate monooxygenase activity"/>
    <property type="evidence" value="ECO:0007669"/>
    <property type="project" value="TreeGrafter"/>
</dbReference>
<dbReference type="Gene3D" id="3.20.20.30">
    <property type="entry name" value="Luciferase-like domain"/>
    <property type="match status" value="1"/>
</dbReference>
<gene>
    <name evidence="6" type="ORF">FRACA_270006</name>
</gene>
<proteinExistence type="predicted"/>
<dbReference type="InterPro" id="IPR050172">
    <property type="entry name" value="SsuD_RutA_monooxygenase"/>
</dbReference>
<dbReference type="PANTHER" id="PTHR42847">
    <property type="entry name" value="ALKANESULFONATE MONOOXYGENASE"/>
    <property type="match status" value="1"/>
</dbReference>
<keyword evidence="1" id="KW-0285">Flavoprotein</keyword>
<protein>
    <submittedName>
        <fullName evidence="6">Luciferase</fullName>
    </submittedName>
</protein>